<name>A0A8J7Q0E3_9PROT</name>
<feature type="transmembrane region" description="Helical" evidence="1">
    <location>
        <begin position="20"/>
        <end position="39"/>
    </location>
</feature>
<proteinExistence type="predicted"/>
<evidence type="ECO:0000256" key="1">
    <source>
        <dbReference type="SAM" id="Phobius"/>
    </source>
</evidence>
<evidence type="ECO:0000259" key="2">
    <source>
        <dbReference type="Pfam" id="PF13400"/>
    </source>
</evidence>
<evidence type="ECO:0000313" key="3">
    <source>
        <dbReference type="EMBL" id="MBN9412848.1"/>
    </source>
</evidence>
<dbReference type="Proteomes" id="UP000664414">
    <property type="component" value="Unassembled WGS sequence"/>
</dbReference>
<dbReference type="AlphaFoldDB" id="A0A8J7Q0E3"/>
<reference evidence="3" key="1">
    <citation type="submission" date="2021-02" db="EMBL/GenBank/DDBJ databases">
        <title>Thiocyanate and organic carbon inputs drive convergent selection for specific autotrophic Afipia and Thiobacillus strains within complex microbiomes.</title>
        <authorList>
            <person name="Huddy R.J."/>
            <person name="Sachdeva R."/>
            <person name="Kadzinga F."/>
            <person name="Kantor R.S."/>
            <person name="Harrison S.T.L."/>
            <person name="Banfield J.F."/>
        </authorList>
    </citation>
    <scope>NUCLEOTIDE SEQUENCE</scope>
    <source>
        <strain evidence="3">SCN18_10_11_15_R4_P_38_20</strain>
    </source>
</reference>
<dbReference type="SUPFAM" id="SSF53300">
    <property type="entry name" value="vWA-like"/>
    <property type="match status" value="1"/>
</dbReference>
<dbReference type="InterPro" id="IPR028087">
    <property type="entry name" value="Tad_N"/>
</dbReference>
<gene>
    <name evidence="3" type="ORF">J0H12_02830</name>
</gene>
<feature type="domain" description="Putative Flp pilus-assembly TadG-like N-terminal" evidence="2">
    <location>
        <begin position="19"/>
        <end position="64"/>
    </location>
</feature>
<keyword evidence="1" id="KW-1133">Transmembrane helix</keyword>
<dbReference type="Pfam" id="PF13400">
    <property type="entry name" value="Tad"/>
    <property type="match status" value="1"/>
</dbReference>
<evidence type="ECO:0000313" key="4">
    <source>
        <dbReference type="Proteomes" id="UP000664414"/>
    </source>
</evidence>
<dbReference type="EMBL" id="JAFKGL010000013">
    <property type="protein sequence ID" value="MBN9412848.1"/>
    <property type="molecule type" value="Genomic_DNA"/>
</dbReference>
<dbReference type="InterPro" id="IPR036465">
    <property type="entry name" value="vWFA_dom_sf"/>
</dbReference>
<comment type="caution">
    <text evidence="3">The sequence shown here is derived from an EMBL/GenBank/DDBJ whole genome shotgun (WGS) entry which is preliminary data.</text>
</comment>
<keyword evidence="1" id="KW-0472">Membrane</keyword>
<keyword evidence="1" id="KW-0812">Transmembrane</keyword>
<protein>
    <recommendedName>
        <fullName evidence="2">Putative Flp pilus-assembly TadG-like N-terminal domain-containing protein</fullName>
    </recommendedName>
</protein>
<dbReference type="Gene3D" id="3.40.50.410">
    <property type="entry name" value="von Willebrand factor, type A domain"/>
    <property type="match status" value="1"/>
</dbReference>
<accession>A0A8J7Q0E3</accession>
<organism evidence="3 4">
    <name type="scientific">Candidatus Paracaedimonas acanthamoebae</name>
    <dbReference type="NCBI Taxonomy" id="244581"/>
    <lineage>
        <taxon>Bacteria</taxon>
        <taxon>Pseudomonadati</taxon>
        <taxon>Pseudomonadota</taxon>
        <taxon>Alphaproteobacteria</taxon>
        <taxon>Holosporales</taxon>
        <taxon>Caedimonadaceae</taxon>
        <taxon>Candidatus Paracaedimonas</taxon>
    </lineage>
</organism>
<sequence>MIRELKKYIREIKRNEDGAVYIMFAFLLVPFIIFAAIAIEVSRASYINTQLAYAADAAALAGARYNVSDVQSNASKIFYANFINGTQDVNVTPQISVSSDQKFVTVSVSGSMPTILGKFADVLSLQVHAFSKVQRSFEGFEMALVLDVTGSMASNGKMTGLKTAATNLITTIYGMDNTKENMAISIVPYVAAVNIGTQYTAWLSDPATVNTFPKKVPWEGCVKAVDTGSVMDKDDAPSSTRKWPVYYTESTYGKYGSSKGDNDWVANSNGTVTVKTSIGSVKIGPNRSCGPAIMPLTNNRDALKAKIATFEPVYGGGTFGNLGLVWGWNTISPKWSGLWNGISPQAYDKITKYVLIMTDGENNWYDESGYQPVGDPTAYGRLQDNLLGTTTISQTRTKIDNRLIDLCTKIKAAGIQIFTVTFQVSDSQAKTIYKQCASKAEWAFQAENSTQLNTFFSQIGETVKKIIVVE</sequence>